<proteinExistence type="predicted"/>
<accession>A0A4U9IV97</accession>
<evidence type="ECO:0000313" key="2">
    <source>
        <dbReference type="Proteomes" id="UP000310719"/>
    </source>
</evidence>
<evidence type="ECO:0000313" key="1">
    <source>
        <dbReference type="EMBL" id="VTP79949.1"/>
    </source>
</evidence>
<reference evidence="1 2" key="1">
    <citation type="submission" date="2019-05" db="EMBL/GenBank/DDBJ databases">
        <authorList>
            <consortium name="Pathogen Informatics"/>
        </authorList>
    </citation>
    <scope>NUCLEOTIDE SEQUENCE [LARGE SCALE GENOMIC DNA]</scope>
    <source>
        <strain evidence="1 2">NCTC13032</strain>
    </source>
</reference>
<dbReference type="Proteomes" id="UP000310719">
    <property type="component" value="Chromosome"/>
</dbReference>
<name>A0A4U9IV97_9ENTR</name>
<sequence length="44" mass="4775">MWFILESLPAMPLAALEAAGDELVSHLQRLMPGATARVQLLELA</sequence>
<gene>
    <name evidence="1" type="ORF">NCTC13032_06438</name>
</gene>
<organism evidence="1 2">
    <name type="scientific">Leclercia adecarboxylata</name>
    <dbReference type="NCBI Taxonomy" id="83655"/>
    <lineage>
        <taxon>Bacteria</taxon>
        <taxon>Pseudomonadati</taxon>
        <taxon>Pseudomonadota</taxon>
        <taxon>Gammaproteobacteria</taxon>
        <taxon>Enterobacterales</taxon>
        <taxon>Enterobacteriaceae</taxon>
        <taxon>Leclercia</taxon>
    </lineage>
</organism>
<dbReference type="EMBL" id="LR590464">
    <property type="protein sequence ID" value="VTP79949.1"/>
    <property type="molecule type" value="Genomic_DNA"/>
</dbReference>
<protein>
    <submittedName>
        <fullName evidence="1">Uncharacterized protein</fullName>
    </submittedName>
</protein>
<dbReference type="AlphaFoldDB" id="A0A4U9IV97"/>